<keyword evidence="15" id="KW-1185">Reference proteome</keyword>
<dbReference type="InterPro" id="IPR031127">
    <property type="entry name" value="E3_UB_ligase_RBR"/>
</dbReference>
<dbReference type="STRING" id="765440.A0A0C3B8P7"/>
<dbReference type="Gene3D" id="3.30.40.10">
    <property type="entry name" value="Zinc/RING finger domain, C3HC4 (zinc finger)"/>
    <property type="match status" value="1"/>
</dbReference>
<evidence type="ECO:0000256" key="4">
    <source>
        <dbReference type="ARBA" id="ARBA00022679"/>
    </source>
</evidence>
<dbReference type="InterPro" id="IPR018957">
    <property type="entry name" value="Znf_C3HC4_RING-type"/>
</dbReference>
<proteinExistence type="predicted"/>
<dbReference type="HOGENOM" id="CLU_011917_1_0_1"/>
<reference evidence="15" key="2">
    <citation type="submission" date="2015-01" db="EMBL/GenBank/DDBJ databases">
        <title>Evolutionary Origins and Diversification of the Mycorrhizal Mutualists.</title>
        <authorList>
            <consortium name="DOE Joint Genome Institute"/>
            <consortium name="Mycorrhizal Genomics Consortium"/>
            <person name="Kohler A."/>
            <person name="Kuo A."/>
            <person name="Nagy L.G."/>
            <person name="Floudas D."/>
            <person name="Copeland A."/>
            <person name="Barry K.W."/>
            <person name="Cichocki N."/>
            <person name="Veneault-Fourrey C."/>
            <person name="LaButti K."/>
            <person name="Lindquist E.A."/>
            <person name="Lipzen A."/>
            <person name="Lundell T."/>
            <person name="Morin E."/>
            <person name="Murat C."/>
            <person name="Riley R."/>
            <person name="Ohm R."/>
            <person name="Sun H."/>
            <person name="Tunlid A."/>
            <person name="Henrissat B."/>
            <person name="Grigoriev I.V."/>
            <person name="Hibbett D.S."/>
            <person name="Martin F."/>
        </authorList>
    </citation>
    <scope>NUCLEOTIDE SEQUENCE [LARGE SCALE GENOMIC DNA]</scope>
    <source>
        <strain evidence="15">F 1598</strain>
    </source>
</reference>
<dbReference type="InterPro" id="IPR001841">
    <property type="entry name" value="Znf_RING"/>
</dbReference>
<dbReference type="EMBL" id="KN832994">
    <property type="protein sequence ID" value="KIM82648.1"/>
    <property type="molecule type" value="Genomic_DNA"/>
</dbReference>
<feature type="compositionally biased region" description="Basic residues" evidence="11">
    <location>
        <begin position="336"/>
        <end position="345"/>
    </location>
</feature>
<dbReference type="GO" id="GO:0008270">
    <property type="term" value="F:zinc ion binding"/>
    <property type="evidence" value="ECO:0007669"/>
    <property type="project" value="UniProtKB-KW"/>
</dbReference>
<dbReference type="PROSITE" id="PS51873">
    <property type="entry name" value="TRIAD"/>
    <property type="match status" value="1"/>
</dbReference>
<comment type="pathway">
    <text evidence="2">Protein modification; protein ubiquitination.</text>
</comment>
<dbReference type="AlphaFoldDB" id="A0A0C3B8P7"/>
<evidence type="ECO:0000313" key="14">
    <source>
        <dbReference type="EMBL" id="KIM82648.1"/>
    </source>
</evidence>
<evidence type="ECO:0000256" key="5">
    <source>
        <dbReference type="ARBA" id="ARBA00022723"/>
    </source>
</evidence>
<evidence type="ECO:0000313" key="15">
    <source>
        <dbReference type="Proteomes" id="UP000054166"/>
    </source>
</evidence>
<dbReference type="GO" id="GO:0016567">
    <property type="term" value="P:protein ubiquitination"/>
    <property type="evidence" value="ECO:0007669"/>
    <property type="project" value="InterPro"/>
</dbReference>
<feature type="compositionally biased region" description="Polar residues" evidence="11">
    <location>
        <begin position="280"/>
        <end position="291"/>
    </location>
</feature>
<evidence type="ECO:0000256" key="3">
    <source>
        <dbReference type="ARBA" id="ARBA00012251"/>
    </source>
</evidence>
<evidence type="ECO:0000259" key="12">
    <source>
        <dbReference type="PROSITE" id="PS50089"/>
    </source>
</evidence>
<evidence type="ECO:0000256" key="11">
    <source>
        <dbReference type="SAM" id="MobiDB-lite"/>
    </source>
</evidence>
<protein>
    <recommendedName>
        <fullName evidence="3">RBR-type E3 ubiquitin transferase</fullName>
        <ecNumber evidence="3">2.3.2.31</ecNumber>
    </recommendedName>
</protein>
<dbReference type="OrthoDB" id="1431934at2759"/>
<evidence type="ECO:0000256" key="10">
    <source>
        <dbReference type="PROSITE-ProRule" id="PRU00175"/>
    </source>
</evidence>
<evidence type="ECO:0000256" key="7">
    <source>
        <dbReference type="ARBA" id="ARBA00022771"/>
    </source>
</evidence>
<dbReference type="Pfam" id="PF00097">
    <property type="entry name" value="zf-C3HC4"/>
    <property type="match status" value="1"/>
</dbReference>
<dbReference type="SMART" id="SM00184">
    <property type="entry name" value="RING"/>
    <property type="match status" value="1"/>
</dbReference>
<keyword evidence="9" id="KW-0862">Zinc</keyword>
<dbReference type="GO" id="GO:0061630">
    <property type="term" value="F:ubiquitin protein ligase activity"/>
    <property type="evidence" value="ECO:0007669"/>
    <property type="project" value="UniProtKB-EC"/>
</dbReference>
<keyword evidence="5" id="KW-0479">Metal-binding</keyword>
<keyword evidence="7 10" id="KW-0863">Zinc-finger</keyword>
<dbReference type="CDD" id="cd22584">
    <property type="entry name" value="Rcat_RBR_unk"/>
    <property type="match status" value="1"/>
</dbReference>
<comment type="catalytic activity">
    <reaction evidence="1">
        <text>[E2 ubiquitin-conjugating enzyme]-S-ubiquitinyl-L-cysteine + [acceptor protein]-L-lysine = [E2 ubiquitin-conjugating enzyme]-L-cysteine + [acceptor protein]-N(6)-ubiquitinyl-L-lysine.</text>
        <dbReference type="EC" id="2.3.2.31"/>
    </reaction>
</comment>
<dbReference type="SMART" id="SM00647">
    <property type="entry name" value="IBR"/>
    <property type="match status" value="1"/>
</dbReference>
<evidence type="ECO:0000256" key="8">
    <source>
        <dbReference type="ARBA" id="ARBA00022786"/>
    </source>
</evidence>
<name>A0A0C3B8P7_PILCF</name>
<evidence type="ECO:0000256" key="9">
    <source>
        <dbReference type="ARBA" id="ARBA00022833"/>
    </source>
</evidence>
<dbReference type="InterPro" id="IPR054694">
    <property type="entry name" value="Parkin-like_IBR"/>
</dbReference>
<dbReference type="Gene3D" id="1.20.120.1750">
    <property type="match status" value="1"/>
</dbReference>
<organism evidence="14 15">
    <name type="scientific">Piloderma croceum (strain F 1598)</name>
    <dbReference type="NCBI Taxonomy" id="765440"/>
    <lineage>
        <taxon>Eukaryota</taxon>
        <taxon>Fungi</taxon>
        <taxon>Dikarya</taxon>
        <taxon>Basidiomycota</taxon>
        <taxon>Agaricomycotina</taxon>
        <taxon>Agaricomycetes</taxon>
        <taxon>Agaricomycetidae</taxon>
        <taxon>Atheliales</taxon>
        <taxon>Atheliaceae</taxon>
        <taxon>Piloderma</taxon>
    </lineage>
</organism>
<dbReference type="PROSITE" id="PS50089">
    <property type="entry name" value="ZF_RING_2"/>
    <property type="match status" value="1"/>
</dbReference>
<dbReference type="InterPro" id="IPR002867">
    <property type="entry name" value="IBR_dom"/>
</dbReference>
<feature type="domain" description="RING-type" evidence="13">
    <location>
        <begin position="351"/>
        <end position="571"/>
    </location>
</feature>
<dbReference type="Proteomes" id="UP000054166">
    <property type="component" value="Unassembled WGS sequence"/>
</dbReference>
<dbReference type="SUPFAM" id="SSF57850">
    <property type="entry name" value="RING/U-box"/>
    <property type="match status" value="2"/>
</dbReference>
<dbReference type="PANTHER" id="PTHR11685">
    <property type="entry name" value="RBR FAMILY RING FINGER AND IBR DOMAIN-CONTAINING"/>
    <property type="match status" value="1"/>
</dbReference>
<accession>A0A0C3B8P7</accession>
<evidence type="ECO:0000259" key="13">
    <source>
        <dbReference type="PROSITE" id="PS51873"/>
    </source>
</evidence>
<sequence>MSTTRGKQTADNLIYQILNGTEHIVSHPGTSQYEGQKGISACGLACLNFARIVFAQEAGGSNYDLLQTVIASETAKEITAICAGATFNTHLEVEEIFKVPLFDQALELVSTTYGRPFVDQFTALLERLQNIHTSCAVIITRPPEIIACMKLVIDTTDVFVIFDSHSRPSHPDGAVFILNTSIHRTAARLKEILPVDRHLLSDSDMQWQTQLLANYSGHIFVSRGTKQSPAHFTQTVVESSLAILALRAEVSDLKLRLSILTSENERLQAEVQMTEAQGGRTKTQPASSKYYSSDGHRSRSASQRMINAVPGPSRVPNRHSAEQTTHTQREWDENGRHRRAQKGRVARTSRRHFKCRICMEEHVEDNVACIDSCGHRFCRECVRSYVEFTLGQHRFPILCPVCMTDQIKGEPGVVTNSLVQQIGITEKQYEIWIELEMAQLSILLHCRECKRSSFVDRQDFEDMETLVCPLPDCPYMWCKTCQQSIAPTGPEHSCDGSLELDYLMKERGWKYCPSCKTPFQKEAGCNHMTCMSPGCNTHFCYVCGEQIIKSALPRDVQAATATHFGSCRLFEEVADLAVPP</sequence>
<dbReference type="EC" id="2.3.2.31" evidence="3"/>
<keyword evidence="6" id="KW-0677">Repeat</keyword>
<reference evidence="14 15" key="1">
    <citation type="submission" date="2014-04" db="EMBL/GenBank/DDBJ databases">
        <authorList>
            <consortium name="DOE Joint Genome Institute"/>
            <person name="Kuo A."/>
            <person name="Tarkka M."/>
            <person name="Buscot F."/>
            <person name="Kohler A."/>
            <person name="Nagy L.G."/>
            <person name="Floudas D."/>
            <person name="Copeland A."/>
            <person name="Barry K.W."/>
            <person name="Cichocki N."/>
            <person name="Veneault-Fourrey C."/>
            <person name="LaButti K."/>
            <person name="Lindquist E.A."/>
            <person name="Lipzen A."/>
            <person name="Lundell T."/>
            <person name="Morin E."/>
            <person name="Murat C."/>
            <person name="Sun H."/>
            <person name="Tunlid A."/>
            <person name="Henrissat B."/>
            <person name="Grigoriev I.V."/>
            <person name="Hibbett D.S."/>
            <person name="Martin F."/>
            <person name="Nordberg H.P."/>
            <person name="Cantor M.N."/>
            <person name="Hua S.X."/>
        </authorList>
    </citation>
    <scope>NUCLEOTIDE SEQUENCE [LARGE SCALE GENOMIC DNA]</scope>
    <source>
        <strain evidence="14 15">F 1598</strain>
    </source>
</reference>
<keyword evidence="8" id="KW-0833">Ubl conjugation pathway</keyword>
<evidence type="ECO:0000256" key="6">
    <source>
        <dbReference type="ARBA" id="ARBA00022737"/>
    </source>
</evidence>
<feature type="domain" description="RING-type" evidence="12">
    <location>
        <begin position="355"/>
        <end position="402"/>
    </location>
</feature>
<dbReference type="InterPro" id="IPR013083">
    <property type="entry name" value="Znf_RING/FYVE/PHD"/>
</dbReference>
<dbReference type="PROSITE" id="PS00518">
    <property type="entry name" value="ZF_RING_1"/>
    <property type="match status" value="1"/>
</dbReference>
<dbReference type="InParanoid" id="A0A0C3B8P7"/>
<feature type="region of interest" description="Disordered" evidence="11">
    <location>
        <begin position="273"/>
        <end position="345"/>
    </location>
</feature>
<evidence type="ECO:0000256" key="1">
    <source>
        <dbReference type="ARBA" id="ARBA00001798"/>
    </source>
</evidence>
<dbReference type="Pfam" id="PF22605">
    <property type="entry name" value="IBR_2"/>
    <property type="match status" value="1"/>
</dbReference>
<evidence type="ECO:0000256" key="2">
    <source>
        <dbReference type="ARBA" id="ARBA00004906"/>
    </source>
</evidence>
<dbReference type="InterPro" id="IPR044066">
    <property type="entry name" value="TRIAD_supradom"/>
</dbReference>
<gene>
    <name evidence="14" type="ORF">PILCRDRAFT_7989</name>
</gene>
<dbReference type="InterPro" id="IPR017907">
    <property type="entry name" value="Znf_RING_CS"/>
</dbReference>
<keyword evidence="4" id="KW-0808">Transferase</keyword>